<reference evidence="5" key="1">
    <citation type="submission" date="2020-10" db="EMBL/GenBank/DDBJ databases">
        <authorList>
            <person name="Gilroy R."/>
        </authorList>
    </citation>
    <scope>NUCLEOTIDE SEQUENCE</scope>
    <source>
        <strain evidence="5">ChiSjej6B24-2974</strain>
    </source>
</reference>
<feature type="domain" description="Calcineurin-like phosphoesterase" evidence="3">
    <location>
        <begin position="41"/>
        <end position="257"/>
    </location>
</feature>
<keyword evidence="1 2" id="KW-0732">Signal</keyword>
<dbReference type="InterPro" id="IPR008334">
    <property type="entry name" value="5'-Nucleotdase_C"/>
</dbReference>
<dbReference type="InterPro" id="IPR029052">
    <property type="entry name" value="Metallo-depent_PP-like"/>
</dbReference>
<evidence type="ECO:0000259" key="3">
    <source>
        <dbReference type="Pfam" id="PF00149"/>
    </source>
</evidence>
<dbReference type="EMBL" id="DVFZ01000102">
    <property type="protein sequence ID" value="HIQ83571.1"/>
    <property type="molecule type" value="Genomic_DNA"/>
</dbReference>
<dbReference type="PANTHER" id="PTHR11575:SF24">
    <property type="entry name" value="5'-NUCLEOTIDASE"/>
    <property type="match status" value="1"/>
</dbReference>
<feature type="signal peptide" evidence="2">
    <location>
        <begin position="1"/>
        <end position="24"/>
    </location>
</feature>
<name>A0A9D1CX88_9FIRM</name>
<sequence length="551" mass="58163">MNRLFRRILLFCLMATLVLLPASAETFAGVDGALADAQAVILFTTDVHCGVSDGVGYAGVAGVRAALEEAGKDVLLVDVGDAIQGAPLGSLSEGEYVTRIMNELGYDAAVPGNHEFDYGMERFLELAENASFPYVAANFMSLETGESVFPAYVMLEAGGYQFAILGICTPKTITSSTPVYFQNDAGEFIYGFCQDDSGEALYACVQAAADEARAQGADYVVAAAHLGIDISCSPWTSSELIENTTGIDAVLDGHAHQVIEGEWVKNKDGEDVLLTSTGTKLERLGALCVGGDGALSAVSIAAVDEGMIDADMVEFIAGIEGELAEVTETVVATSEVDLVIEDPETGERIVRTAETNLGDLCADAYRAVTGADVAMVNGGGVRASIAAGEITYGDIISVHPFGNEVCMVETTGAQILDALEMGCSALPGEFGGFQQVSGLTYEIDMNVDSSVELDENGMFVGVTGERRVKNVYVGDEPLDPEKTYTLASHNYMLKNGGDGFNMFVNDELILEDIMLDNEALTTYIVDTLGGVIGEEYADPYGQGRITAIAKE</sequence>
<dbReference type="InterPro" id="IPR006179">
    <property type="entry name" value="5_nucleotidase/apyrase"/>
</dbReference>
<evidence type="ECO:0000256" key="2">
    <source>
        <dbReference type="RuleBase" id="RU362119"/>
    </source>
</evidence>
<dbReference type="InterPro" id="IPR036907">
    <property type="entry name" value="5'-Nucleotdase_C_sf"/>
</dbReference>
<evidence type="ECO:0000313" key="6">
    <source>
        <dbReference type="Proteomes" id="UP000824260"/>
    </source>
</evidence>
<evidence type="ECO:0000313" key="5">
    <source>
        <dbReference type="EMBL" id="HIQ83571.1"/>
    </source>
</evidence>
<protein>
    <submittedName>
        <fullName evidence="5">Bifunctional metallophosphatase/5'-nucleotidase</fullName>
    </submittedName>
</protein>
<evidence type="ECO:0000259" key="4">
    <source>
        <dbReference type="Pfam" id="PF02872"/>
    </source>
</evidence>
<dbReference type="GO" id="GO:0009166">
    <property type="term" value="P:nucleotide catabolic process"/>
    <property type="evidence" value="ECO:0007669"/>
    <property type="project" value="InterPro"/>
</dbReference>
<dbReference type="GO" id="GO:0000166">
    <property type="term" value="F:nucleotide binding"/>
    <property type="evidence" value="ECO:0007669"/>
    <property type="project" value="UniProtKB-KW"/>
</dbReference>
<dbReference type="PRINTS" id="PR01607">
    <property type="entry name" value="APYRASEFAMLY"/>
</dbReference>
<comment type="similarity">
    <text evidence="2">Belongs to the 5'-nucleotidase family.</text>
</comment>
<dbReference type="Proteomes" id="UP000824260">
    <property type="component" value="Unassembled WGS sequence"/>
</dbReference>
<evidence type="ECO:0000256" key="1">
    <source>
        <dbReference type="ARBA" id="ARBA00022729"/>
    </source>
</evidence>
<dbReference type="PANTHER" id="PTHR11575">
    <property type="entry name" value="5'-NUCLEOTIDASE-RELATED"/>
    <property type="match status" value="1"/>
</dbReference>
<dbReference type="Gene3D" id="3.60.21.10">
    <property type="match status" value="1"/>
</dbReference>
<gene>
    <name evidence="5" type="ORF">IAA52_10780</name>
</gene>
<dbReference type="SUPFAM" id="SSF56300">
    <property type="entry name" value="Metallo-dependent phosphatases"/>
    <property type="match status" value="1"/>
</dbReference>
<dbReference type="Pfam" id="PF00149">
    <property type="entry name" value="Metallophos"/>
    <property type="match status" value="1"/>
</dbReference>
<proteinExistence type="inferred from homology"/>
<dbReference type="SUPFAM" id="SSF55816">
    <property type="entry name" value="5'-nucleotidase (syn. UDP-sugar hydrolase), C-terminal domain"/>
    <property type="match status" value="1"/>
</dbReference>
<dbReference type="InterPro" id="IPR004843">
    <property type="entry name" value="Calcineurin-like_PHP"/>
</dbReference>
<dbReference type="GO" id="GO:0030288">
    <property type="term" value="C:outer membrane-bounded periplasmic space"/>
    <property type="evidence" value="ECO:0007669"/>
    <property type="project" value="TreeGrafter"/>
</dbReference>
<keyword evidence="2" id="KW-0547">Nucleotide-binding</keyword>
<dbReference type="AlphaFoldDB" id="A0A9D1CX88"/>
<reference evidence="5" key="2">
    <citation type="journal article" date="2021" name="PeerJ">
        <title>Extensive microbial diversity within the chicken gut microbiome revealed by metagenomics and culture.</title>
        <authorList>
            <person name="Gilroy R."/>
            <person name="Ravi A."/>
            <person name="Getino M."/>
            <person name="Pursley I."/>
            <person name="Horton D.L."/>
            <person name="Alikhan N.F."/>
            <person name="Baker D."/>
            <person name="Gharbi K."/>
            <person name="Hall N."/>
            <person name="Watson M."/>
            <person name="Adriaenssens E.M."/>
            <person name="Foster-Nyarko E."/>
            <person name="Jarju S."/>
            <person name="Secka A."/>
            <person name="Antonio M."/>
            <person name="Oren A."/>
            <person name="Chaudhuri R.R."/>
            <person name="La Ragione R."/>
            <person name="Hildebrand F."/>
            <person name="Pallen M.J."/>
        </authorList>
    </citation>
    <scope>NUCLEOTIDE SEQUENCE</scope>
    <source>
        <strain evidence="5">ChiSjej6B24-2974</strain>
    </source>
</reference>
<dbReference type="Pfam" id="PF02872">
    <property type="entry name" value="5_nucleotid_C"/>
    <property type="match status" value="1"/>
</dbReference>
<feature type="domain" description="5'-Nucleotidase C-terminal" evidence="4">
    <location>
        <begin position="331"/>
        <end position="504"/>
    </location>
</feature>
<dbReference type="GO" id="GO:0016787">
    <property type="term" value="F:hydrolase activity"/>
    <property type="evidence" value="ECO:0007669"/>
    <property type="project" value="UniProtKB-KW"/>
</dbReference>
<accession>A0A9D1CX88</accession>
<feature type="chain" id="PRO_5039755681" evidence="2">
    <location>
        <begin position="25"/>
        <end position="551"/>
    </location>
</feature>
<comment type="caution">
    <text evidence="5">The sequence shown here is derived from an EMBL/GenBank/DDBJ whole genome shotgun (WGS) entry which is preliminary data.</text>
</comment>
<organism evidence="5 6">
    <name type="scientific">Candidatus Pullichristensenella stercorigallinarum</name>
    <dbReference type="NCBI Taxonomy" id="2840909"/>
    <lineage>
        <taxon>Bacteria</taxon>
        <taxon>Bacillati</taxon>
        <taxon>Bacillota</taxon>
        <taxon>Clostridia</taxon>
        <taxon>Candidatus Pullichristensenella</taxon>
    </lineage>
</organism>
<keyword evidence="2" id="KW-0378">Hydrolase</keyword>
<dbReference type="Gene3D" id="3.90.780.10">
    <property type="entry name" value="5'-Nucleotidase, C-terminal domain"/>
    <property type="match status" value="1"/>
</dbReference>